<keyword evidence="3" id="KW-1185">Reference proteome</keyword>
<name>A0A6I8VZ94_DROPS</name>
<feature type="compositionally biased region" description="Polar residues" evidence="1">
    <location>
        <begin position="151"/>
        <end position="175"/>
    </location>
</feature>
<accession>A0A6I8VZ94</accession>
<feature type="compositionally biased region" description="Polar residues" evidence="1">
    <location>
        <begin position="29"/>
        <end position="39"/>
    </location>
</feature>
<dbReference type="AlphaFoldDB" id="A0A6I8VZ94"/>
<dbReference type="Proteomes" id="UP000001819">
    <property type="component" value="Chromosome 4"/>
</dbReference>
<sequence length="508" mass="58053">MFSPKKVDGGWASSPKESDDASMQHRQSKPGSSKGSRNTMSERGDEKNQEKHPRAVYDAKVNLRISDCLVMLECSPQPEEAFHPNSRECQCARKWLNELTSMKCDTVLEACLRNGYISALSVCLNQKSLYGIFEQMPPEELNLMKILDTSTNASSNHSSFRSNHASRQQFESTRGPQRPFETMNLESPQSSSQQPREAVDRQQRFMEEPQGPVIEPQIYRAEEPQRFQQQRQRYQEQPQKETFYDPATFPPAPHVRQQSGAYYKPSSVKFDTFGAPPRVKAASKKGKGFSPSGEEGGGVTAKDLGSAIKEAPPDSYSAMPTRSILKRNCINGQAPHVYPSYLKTPLSLKDKQYFDDEICYKSPLKSCKTKFASQKECAIKGSRQQQIEQHNTHGTPTNQWKPEASEEESDREKTSQTVITNRYCDMTFLRECIRRALRGEISEGANDYLDCEIESYKKICNRYRCDDPEYKEKMLGGDPIEQRTYLLRNMEEDLTNYVPLLRKRKMTI</sequence>
<dbReference type="InParanoid" id="A0A6I8VZ94"/>
<feature type="compositionally biased region" description="Polar residues" evidence="1">
    <location>
        <begin position="382"/>
        <end position="400"/>
    </location>
</feature>
<feature type="domain" description="DUF4485" evidence="2">
    <location>
        <begin position="86"/>
        <end position="143"/>
    </location>
</feature>
<reference evidence="4" key="1">
    <citation type="submission" date="2025-08" db="UniProtKB">
        <authorList>
            <consortium name="RefSeq"/>
        </authorList>
    </citation>
    <scope>IDENTIFICATION</scope>
    <source>
        <strain evidence="4">MV-25-SWS-2005</strain>
        <tissue evidence="4">Whole body</tissue>
    </source>
</reference>
<feature type="region of interest" description="Disordered" evidence="1">
    <location>
        <begin position="382"/>
        <end position="416"/>
    </location>
</feature>
<organism evidence="3 4">
    <name type="scientific">Drosophila pseudoobscura pseudoobscura</name>
    <name type="common">Fruit fly</name>
    <dbReference type="NCBI Taxonomy" id="46245"/>
    <lineage>
        <taxon>Eukaryota</taxon>
        <taxon>Metazoa</taxon>
        <taxon>Ecdysozoa</taxon>
        <taxon>Arthropoda</taxon>
        <taxon>Hexapoda</taxon>
        <taxon>Insecta</taxon>
        <taxon>Pterygota</taxon>
        <taxon>Neoptera</taxon>
        <taxon>Endopterygota</taxon>
        <taxon>Diptera</taxon>
        <taxon>Brachycera</taxon>
        <taxon>Muscomorpha</taxon>
        <taxon>Ephydroidea</taxon>
        <taxon>Drosophilidae</taxon>
        <taxon>Drosophila</taxon>
        <taxon>Sophophora</taxon>
    </lineage>
</organism>
<feature type="compositionally biased region" description="Basic and acidic residues" evidence="1">
    <location>
        <begin position="40"/>
        <end position="55"/>
    </location>
</feature>
<dbReference type="KEGG" id="dpo:117184017"/>
<protein>
    <recommendedName>
        <fullName evidence="2">DUF4485 domain-containing protein</fullName>
    </recommendedName>
</protein>
<dbReference type="InterPro" id="IPR027831">
    <property type="entry name" value="DUF4485"/>
</dbReference>
<gene>
    <name evidence="4" type="primary">LOC117184017</name>
</gene>
<evidence type="ECO:0000313" key="4">
    <source>
        <dbReference type="RefSeq" id="XP_033235834.1"/>
    </source>
</evidence>
<dbReference type="RefSeq" id="XP_033235834.1">
    <property type="nucleotide sequence ID" value="XM_033379943.1"/>
</dbReference>
<evidence type="ECO:0000259" key="2">
    <source>
        <dbReference type="Pfam" id="PF14846"/>
    </source>
</evidence>
<evidence type="ECO:0000256" key="1">
    <source>
        <dbReference type="SAM" id="MobiDB-lite"/>
    </source>
</evidence>
<feature type="region of interest" description="Disordered" evidence="1">
    <location>
        <begin position="151"/>
        <end position="202"/>
    </location>
</feature>
<evidence type="ECO:0000313" key="3">
    <source>
        <dbReference type="Proteomes" id="UP000001819"/>
    </source>
</evidence>
<proteinExistence type="predicted"/>
<dbReference type="Pfam" id="PF14846">
    <property type="entry name" value="DUF4485"/>
    <property type="match status" value="1"/>
</dbReference>
<feature type="region of interest" description="Disordered" evidence="1">
    <location>
        <begin position="279"/>
        <end position="300"/>
    </location>
</feature>
<feature type="region of interest" description="Disordered" evidence="1">
    <location>
        <begin position="1"/>
        <end position="55"/>
    </location>
</feature>